<evidence type="ECO:0000256" key="2">
    <source>
        <dbReference type="SAM" id="Phobius"/>
    </source>
</evidence>
<reference evidence="3 4" key="1">
    <citation type="journal article" date="2012" name="Eukaryot. Cell">
        <title>Genome sequence of the fungus Glarea lozoyensis: the first genome sequence of a species from the Helotiaceae family.</title>
        <authorList>
            <person name="Youssar L."/>
            <person name="Gruening B.A."/>
            <person name="Erxleben A."/>
            <person name="Guenther S."/>
            <person name="Huettel W."/>
        </authorList>
    </citation>
    <scope>NUCLEOTIDE SEQUENCE [LARGE SCALE GENOMIC DNA]</scope>
    <source>
        <strain evidence="4">ATCC 74030 / MF5533</strain>
    </source>
</reference>
<evidence type="ECO:0000256" key="1">
    <source>
        <dbReference type="SAM" id="MobiDB-lite"/>
    </source>
</evidence>
<sequence>MPSSQQYSVVPRDDFPDDLEDNPVKAPKSIFASILICISLLSFGILYLTLGAASLEPAIKSDDEYATAFRDHLARAGGDEYLLGVGKADITGGDRSSTVIPSFA</sequence>
<organism evidence="3 4">
    <name type="scientific">Glarea lozoyensis (strain ATCC 74030 / MF5533)</name>
    <dbReference type="NCBI Taxonomy" id="1104152"/>
    <lineage>
        <taxon>Eukaryota</taxon>
        <taxon>Fungi</taxon>
        <taxon>Dikarya</taxon>
        <taxon>Ascomycota</taxon>
        <taxon>Pezizomycotina</taxon>
        <taxon>Leotiomycetes</taxon>
        <taxon>Helotiales</taxon>
        <taxon>Helotiaceae</taxon>
        <taxon>Glarea</taxon>
    </lineage>
</organism>
<feature type="region of interest" description="Disordered" evidence="1">
    <location>
        <begin position="1"/>
        <end position="21"/>
    </location>
</feature>
<feature type="transmembrane region" description="Helical" evidence="2">
    <location>
        <begin position="30"/>
        <end position="50"/>
    </location>
</feature>
<dbReference type="InParanoid" id="H0EGX4"/>
<keyword evidence="4" id="KW-1185">Reference proteome</keyword>
<dbReference type="HOGENOM" id="CLU_2250444_0_0_1"/>
<dbReference type="Proteomes" id="UP000005446">
    <property type="component" value="Unassembled WGS sequence"/>
</dbReference>
<dbReference type="AlphaFoldDB" id="H0EGX4"/>
<comment type="caution">
    <text evidence="3">The sequence shown here is derived from an EMBL/GenBank/DDBJ whole genome shotgun (WGS) entry which is preliminary data.</text>
</comment>
<dbReference type="OrthoDB" id="191371at2759"/>
<proteinExistence type="predicted"/>
<keyword evidence="2" id="KW-0812">Transmembrane</keyword>
<keyword evidence="2" id="KW-1133">Transmembrane helix</keyword>
<keyword evidence="2" id="KW-0472">Membrane</keyword>
<evidence type="ECO:0000313" key="3">
    <source>
        <dbReference type="EMBL" id="EHL02238.1"/>
    </source>
</evidence>
<accession>H0EGX4</accession>
<gene>
    <name evidence="3" type="ORF">M7I_1832</name>
</gene>
<dbReference type="EMBL" id="AGUE01000032">
    <property type="protein sequence ID" value="EHL02238.1"/>
    <property type="molecule type" value="Genomic_DNA"/>
</dbReference>
<evidence type="ECO:0000313" key="4">
    <source>
        <dbReference type="Proteomes" id="UP000005446"/>
    </source>
</evidence>
<protein>
    <submittedName>
        <fullName evidence="3">Uncharacterized protein</fullName>
    </submittedName>
</protein>
<name>H0EGX4_GLAL7</name>